<dbReference type="PROSITE" id="PS51819">
    <property type="entry name" value="VOC"/>
    <property type="match status" value="1"/>
</dbReference>
<dbReference type="Proteomes" id="UP000254893">
    <property type="component" value="Unassembled WGS sequence"/>
</dbReference>
<organism evidence="2 3">
    <name type="scientific">Sphingobacterium spiritivorum</name>
    <name type="common">Flavobacterium spiritivorum</name>
    <dbReference type="NCBI Taxonomy" id="258"/>
    <lineage>
        <taxon>Bacteria</taxon>
        <taxon>Pseudomonadati</taxon>
        <taxon>Bacteroidota</taxon>
        <taxon>Sphingobacteriia</taxon>
        <taxon>Sphingobacteriales</taxon>
        <taxon>Sphingobacteriaceae</taxon>
        <taxon>Sphingobacterium</taxon>
    </lineage>
</organism>
<protein>
    <submittedName>
        <fullName evidence="2">Glyoxalase-like domain</fullName>
    </submittedName>
</protein>
<dbReference type="PANTHER" id="PTHR21366">
    <property type="entry name" value="GLYOXALASE FAMILY PROTEIN"/>
    <property type="match status" value="1"/>
</dbReference>
<sequence length="131" mass="14542">MVKLGYTILYVSDVTKSIQFYEKAFGLERKFITPQHDYAELLTGETTLSFASKELAASNLPDGFTEANLEMKPFAVEIGFVTEQIEEVLETAISVGATVVSPLTTKPWGQQVVYLRDTDGFLIELCTAVQH</sequence>
<dbReference type="InterPro" id="IPR050383">
    <property type="entry name" value="GlyoxalaseI/FosfomycinResist"/>
</dbReference>
<dbReference type="AlphaFoldDB" id="A0A380BIU1"/>
<feature type="domain" description="VOC" evidence="1">
    <location>
        <begin position="3"/>
        <end position="128"/>
    </location>
</feature>
<dbReference type="SUPFAM" id="SSF54593">
    <property type="entry name" value="Glyoxalase/Bleomycin resistance protein/Dihydroxybiphenyl dioxygenase"/>
    <property type="match status" value="1"/>
</dbReference>
<dbReference type="InterPro" id="IPR004360">
    <property type="entry name" value="Glyas_Fos-R_dOase_dom"/>
</dbReference>
<evidence type="ECO:0000313" key="2">
    <source>
        <dbReference type="EMBL" id="SUJ01112.1"/>
    </source>
</evidence>
<accession>A0A380BIU1</accession>
<dbReference type="Gene3D" id="3.10.180.10">
    <property type="entry name" value="2,3-Dihydroxybiphenyl 1,2-Dioxygenase, domain 1"/>
    <property type="match status" value="1"/>
</dbReference>
<name>A0A380BIU1_SPHSI</name>
<evidence type="ECO:0000259" key="1">
    <source>
        <dbReference type="PROSITE" id="PS51819"/>
    </source>
</evidence>
<dbReference type="EMBL" id="UGYW01000002">
    <property type="protein sequence ID" value="SUJ01112.1"/>
    <property type="molecule type" value="Genomic_DNA"/>
</dbReference>
<dbReference type="RefSeq" id="WP_115169126.1">
    <property type="nucleotide sequence ID" value="NZ_UGYW01000002.1"/>
</dbReference>
<reference evidence="2 3" key="1">
    <citation type="submission" date="2018-06" db="EMBL/GenBank/DDBJ databases">
        <authorList>
            <consortium name="Pathogen Informatics"/>
            <person name="Doyle S."/>
        </authorList>
    </citation>
    <scope>NUCLEOTIDE SEQUENCE [LARGE SCALE GENOMIC DNA]</scope>
    <source>
        <strain evidence="2 3">NCTC11388</strain>
    </source>
</reference>
<dbReference type="PANTHER" id="PTHR21366:SF22">
    <property type="entry name" value="VOC DOMAIN-CONTAINING PROTEIN"/>
    <property type="match status" value="1"/>
</dbReference>
<dbReference type="InterPro" id="IPR037523">
    <property type="entry name" value="VOC_core"/>
</dbReference>
<evidence type="ECO:0000313" key="3">
    <source>
        <dbReference type="Proteomes" id="UP000254893"/>
    </source>
</evidence>
<dbReference type="InterPro" id="IPR029068">
    <property type="entry name" value="Glyas_Bleomycin-R_OHBP_Dase"/>
</dbReference>
<dbReference type="Pfam" id="PF00903">
    <property type="entry name" value="Glyoxalase"/>
    <property type="match status" value="1"/>
</dbReference>
<gene>
    <name evidence="2" type="ORF">NCTC11388_00714</name>
</gene>
<dbReference type="CDD" id="cd07264">
    <property type="entry name" value="VOC_like"/>
    <property type="match status" value="1"/>
</dbReference>
<proteinExistence type="predicted"/>